<proteinExistence type="predicted"/>
<evidence type="ECO:0000313" key="2">
    <source>
        <dbReference type="EMBL" id="KAK7435977.1"/>
    </source>
</evidence>
<accession>A0ABR1IPV4</accession>
<keyword evidence="3" id="KW-1185">Reference proteome</keyword>
<comment type="caution">
    <text evidence="2">The sequence shown here is derived from an EMBL/GenBank/DDBJ whole genome shotgun (WGS) entry which is preliminary data.</text>
</comment>
<dbReference type="EMBL" id="JBANRG010000100">
    <property type="protein sequence ID" value="KAK7435977.1"/>
    <property type="molecule type" value="Genomic_DNA"/>
</dbReference>
<name>A0ABR1IPV4_9AGAR</name>
<dbReference type="Proteomes" id="UP001498398">
    <property type="component" value="Unassembled WGS sequence"/>
</dbReference>
<organism evidence="2 3">
    <name type="scientific">Marasmiellus scandens</name>
    <dbReference type="NCBI Taxonomy" id="2682957"/>
    <lineage>
        <taxon>Eukaryota</taxon>
        <taxon>Fungi</taxon>
        <taxon>Dikarya</taxon>
        <taxon>Basidiomycota</taxon>
        <taxon>Agaricomycotina</taxon>
        <taxon>Agaricomycetes</taxon>
        <taxon>Agaricomycetidae</taxon>
        <taxon>Agaricales</taxon>
        <taxon>Marasmiineae</taxon>
        <taxon>Omphalotaceae</taxon>
        <taxon>Marasmiellus</taxon>
    </lineage>
</organism>
<reference evidence="2 3" key="1">
    <citation type="submission" date="2024-01" db="EMBL/GenBank/DDBJ databases">
        <title>A draft genome for the cacao thread blight pathogen Marasmiellus scandens.</title>
        <authorList>
            <person name="Baruah I.K."/>
            <person name="Leung J."/>
            <person name="Bukari Y."/>
            <person name="Amoako-Attah I."/>
            <person name="Meinhardt L.W."/>
            <person name="Bailey B.A."/>
            <person name="Cohen S.P."/>
        </authorList>
    </citation>
    <scope>NUCLEOTIDE SEQUENCE [LARGE SCALE GENOMIC DNA]</scope>
    <source>
        <strain evidence="2 3">GH-19</strain>
    </source>
</reference>
<evidence type="ECO:0000313" key="3">
    <source>
        <dbReference type="Proteomes" id="UP001498398"/>
    </source>
</evidence>
<evidence type="ECO:0000256" key="1">
    <source>
        <dbReference type="SAM" id="MobiDB-lite"/>
    </source>
</evidence>
<gene>
    <name evidence="2" type="ORF">VKT23_019384</name>
</gene>
<feature type="region of interest" description="Disordered" evidence="1">
    <location>
        <begin position="312"/>
        <end position="349"/>
    </location>
</feature>
<sequence length="349" mass="39334">MSKTSHSTPASDAPNYTAKLFAVPDKYRHSDHYESDISPTAMVGTTLMPWRPVLLLGLWFPSVLDVKLFSKLTEAEQAMLFDMVTSVLDDYYLWYHHPDYIEPETIRHLLYTLLYNFQSEDSFQKSVHLAPRAFHWFHSDLTEAVDNWVLEKQDNLSLSIRHVQLITVPPLPMPLSISTQPDDDFPEGWWVPDIWPSFYLDAPLESTIPFKVPKSDKYASLVRIPPHLHWNQFVKDDEDSSDDGVPLIKLEKPVSHASVSVSHTALALVPLAPPLLSSPQTNVQDKGKQKADPANRSFTFAGVVMSPLKVPATEAAPASKVRKTQVRQSVTEARGDTSPVPEKPVFPPF</sequence>
<protein>
    <submittedName>
        <fullName evidence="2">Uncharacterized protein</fullName>
    </submittedName>
</protein>